<keyword evidence="2" id="KW-1185">Reference proteome</keyword>
<dbReference type="RefSeq" id="WP_090584436.1">
    <property type="nucleotide sequence ID" value="NZ_FNDT01000001.1"/>
</dbReference>
<reference evidence="1 2" key="1">
    <citation type="submission" date="2016-10" db="EMBL/GenBank/DDBJ databases">
        <authorList>
            <person name="de Groot N.N."/>
        </authorList>
    </citation>
    <scope>NUCLEOTIDE SEQUENCE [LARGE SCALE GENOMIC DNA]</scope>
    <source>
        <strain evidence="1 2">NP_1H</strain>
    </source>
</reference>
<dbReference type="PANTHER" id="PTHR39441">
    <property type="entry name" value="DUF2252 DOMAIN-CONTAINING PROTEIN"/>
    <property type="match status" value="1"/>
</dbReference>
<dbReference type="EMBL" id="FNDT01000001">
    <property type="protein sequence ID" value="SDH57800.1"/>
    <property type="molecule type" value="Genomic_DNA"/>
</dbReference>
<dbReference type="InterPro" id="IPR018721">
    <property type="entry name" value="DUF2252"/>
</dbReference>
<dbReference type="Proteomes" id="UP000199258">
    <property type="component" value="Unassembled WGS sequence"/>
</dbReference>
<accession>A0A1G8DK86</accession>
<dbReference type="STRING" id="335973.SAMN04488693_101628"/>
<dbReference type="PANTHER" id="PTHR39441:SF1">
    <property type="entry name" value="DUF2252 DOMAIN-CONTAINING PROTEIN"/>
    <property type="match status" value="1"/>
</dbReference>
<name>A0A1G8DK86_9MICC</name>
<dbReference type="InterPro" id="IPR011009">
    <property type="entry name" value="Kinase-like_dom_sf"/>
</dbReference>
<gene>
    <name evidence="1" type="ORF">SAMN04488693_101628</name>
</gene>
<proteinExistence type="predicted"/>
<evidence type="ECO:0000313" key="1">
    <source>
        <dbReference type="EMBL" id="SDH57800.1"/>
    </source>
</evidence>
<dbReference type="SUPFAM" id="SSF56112">
    <property type="entry name" value="Protein kinase-like (PK-like)"/>
    <property type="match status" value="1"/>
</dbReference>
<dbReference type="AlphaFoldDB" id="A0A1G8DK86"/>
<dbReference type="Pfam" id="PF10009">
    <property type="entry name" value="DUF2252"/>
    <property type="match status" value="1"/>
</dbReference>
<evidence type="ECO:0000313" key="2">
    <source>
        <dbReference type="Proteomes" id="UP000199258"/>
    </source>
</evidence>
<protein>
    <submittedName>
        <fullName evidence="1">Uncharacterized conserved protein, DUF2252 family</fullName>
    </submittedName>
</protein>
<sequence>MVNTTAHSEARESHIAGTLVEAFKPLMEADPHGFRTKFRKMAADPFAFFRGSACLFYADMRDLTDQWANEQTSRVWIHGDLHAENFGTYMSSTGQLTFDINDFDEAYLGHFSWDLRRFTTSLALMCWQKALPEDAVRSLTRTYLSSYLDQVNHYDDAGQTDFALHLDNTSGSIHAVLLAARASRRTDLLDGMTVVENHERHFQDNGKTRRLEADEHAMVARAFDDYLGTIPSDKRSEREVFYHVKDIVGSTGFGIGSAGLPAYNVLIEGYNEALENDIIISMKQGNVAAPSRVVTDEQVASYFKHDGHRTVISQRALQVHTDTFLGYTTVDGVGFVVDELSPYKADLRWDNLTEPDEIEPVLVDLGRATAKVHCASDEDSDQDLVTFQTERAIMGVIEGRREEFIGDILEFSLEYAKTVRADHALFVDAFRENRIPGVPST</sequence>
<dbReference type="OrthoDB" id="1491115at2"/>
<organism evidence="1 2">
    <name type="scientific">Arthrobacter subterraneus</name>
    <dbReference type="NCBI Taxonomy" id="335973"/>
    <lineage>
        <taxon>Bacteria</taxon>
        <taxon>Bacillati</taxon>
        <taxon>Actinomycetota</taxon>
        <taxon>Actinomycetes</taxon>
        <taxon>Micrococcales</taxon>
        <taxon>Micrococcaceae</taxon>
        <taxon>Arthrobacter</taxon>
    </lineage>
</organism>